<comment type="subcellular location">
    <subcellularLocation>
        <location evidence="5">Chromosome</location>
        <location evidence="5">Centromere</location>
        <location evidence="5">Kinetochore</location>
    </subcellularLocation>
    <subcellularLocation>
        <location evidence="4">Cleavage furrow</location>
    </subcellularLocation>
    <subcellularLocation>
        <location evidence="3">Cytoplasm</location>
        <location evidence="3">Cytoskeleton</location>
        <location evidence="3">Microtubule organizing center</location>
        <location evidence="3">Centrosome</location>
    </subcellularLocation>
    <subcellularLocation>
        <location evidence="2">Cytoplasm</location>
        <location evidence="2">Cytoskeleton</location>
        <location evidence="2">Spindle</location>
    </subcellularLocation>
    <subcellularLocation>
        <location evidence="1">Cytoplasmic vesicle membrane</location>
    </subcellularLocation>
</comment>
<feature type="coiled-coil region" evidence="21">
    <location>
        <begin position="154"/>
        <end position="181"/>
    </location>
</feature>
<evidence type="ECO:0000256" key="20">
    <source>
        <dbReference type="ARBA" id="ARBA00023329"/>
    </source>
</evidence>
<evidence type="ECO:0000256" key="7">
    <source>
        <dbReference type="ARBA" id="ARBA00022454"/>
    </source>
</evidence>
<comment type="similarity">
    <text evidence="6">Belongs to the nudE family.</text>
</comment>
<evidence type="ECO:0000256" key="8">
    <source>
        <dbReference type="ARBA" id="ARBA00022490"/>
    </source>
</evidence>
<dbReference type="GO" id="GO:0005819">
    <property type="term" value="C:spindle"/>
    <property type="evidence" value="ECO:0007669"/>
    <property type="project" value="UniProtKB-SubCell"/>
</dbReference>
<reference evidence="24" key="2">
    <citation type="submission" date="2025-08" db="UniProtKB">
        <authorList>
            <consortium name="Ensembl"/>
        </authorList>
    </citation>
    <scope>IDENTIFICATION</scope>
</reference>
<dbReference type="Proteomes" id="UP000001074">
    <property type="component" value="Unassembled WGS sequence"/>
</dbReference>
<evidence type="ECO:0000256" key="12">
    <source>
        <dbReference type="ARBA" id="ARBA00022776"/>
    </source>
</evidence>
<keyword evidence="13" id="KW-0995">Kinetochore</keyword>
<dbReference type="GO" id="GO:0008017">
    <property type="term" value="F:microtubule binding"/>
    <property type="evidence" value="ECO:0007669"/>
    <property type="project" value="InterPro"/>
</dbReference>
<keyword evidence="9" id="KW-0597">Phosphoprotein</keyword>
<evidence type="ECO:0000256" key="16">
    <source>
        <dbReference type="ARBA" id="ARBA00023136"/>
    </source>
</evidence>
<dbReference type="InterPro" id="IPR033494">
    <property type="entry name" value="NUDE"/>
</dbReference>
<keyword evidence="11" id="KW-0493">Microtubule</keyword>
<keyword evidence="15 21" id="KW-0175">Coiled coil</keyword>
<evidence type="ECO:0000256" key="21">
    <source>
        <dbReference type="SAM" id="Coils"/>
    </source>
</evidence>
<keyword evidence="25" id="KW-1185">Reference proteome</keyword>
<evidence type="ECO:0000256" key="10">
    <source>
        <dbReference type="ARBA" id="ARBA00022618"/>
    </source>
</evidence>
<dbReference type="GeneTree" id="ENSGT00390000000111"/>
<dbReference type="Ensembl" id="ENSMLUT00000025537.1">
    <property type="protein sequence ID" value="ENSMLUP00000018720.1"/>
    <property type="gene ID" value="ENSMLUG00000025380.1"/>
</dbReference>
<feature type="domain" description="NUDE" evidence="23">
    <location>
        <begin position="130"/>
        <end position="183"/>
    </location>
</feature>
<dbReference type="GO" id="GO:0007059">
    <property type="term" value="P:chromosome segregation"/>
    <property type="evidence" value="ECO:0007669"/>
    <property type="project" value="TreeGrafter"/>
</dbReference>
<reference evidence="24 25" key="1">
    <citation type="journal article" date="2011" name="Nature">
        <title>A high-resolution map of human evolutionary constraint using 29 mammals.</title>
        <authorList>
            <person name="Lindblad-Toh K."/>
            <person name="Garber M."/>
            <person name="Zuk O."/>
            <person name="Lin M.F."/>
            <person name="Parker B.J."/>
            <person name="Washietl S."/>
            <person name="Kheradpour P."/>
            <person name="Ernst J."/>
            <person name="Jordan G."/>
            <person name="Mauceli E."/>
            <person name="Ward L.D."/>
            <person name="Lowe C.B."/>
            <person name="Holloway A.K."/>
            <person name="Clamp M."/>
            <person name="Gnerre S."/>
            <person name="Alfoldi J."/>
            <person name="Beal K."/>
            <person name="Chang J."/>
            <person name="Clawson H."/>
            <person name="Cuff J."/>
            <person name="Di Palma F."/>
            <person name="Fitzgerald S."/>
            <person name="Flicek P."/>
            <person name="Guttman M."/>
            <person name="Hubisz M.J."/>
            <person name="Jaffe D.B."/>
            <person name="Jungreis I."/>
            <person name="Kent W.J."/>
            <person name="Kostka D."/>
            <person name="Lara M."/>
            <person name="Martins A.L."/>
            <person name="Massingham T."/>
            <person name="Moltke I."/>
            <person name="Raney B.J."/>
            <person name="Rasmussen M.D."/>
            <person name="Robinson J."/>
            <person name="Stark A."/>
            <person name="Vilella A.J."/>
            <person name="Wen J."/>
            <person name="Xie X."/>
            <person name="Zody M.C."/>
            <person name="Baldwin J."/>
            <person name="Bloom T."/>
            <person name="Chin C.W."/>
            <person name="Heiman D."/>
            <person name="Nicol R."/>
            <person name="Nusbaum C."/>
            <person name="Young S."/>
            <person name="Wilkinson J."/>
            <person name="Worley K.C."/>
            <person name="Kovar C.L."/>
            <person name="Muzny D.M."/>
            <person name="Gibbs R.A."/>
            <person name="Cree A."/>
            <person name="Dihn H.H."/>
            <person name="Fowler G."/>
            <person name="Jhangiani S."/>
            <person name="Joshi V."/>
            <person name="Lee S."/>
            <person name="Lewis L.R."/>
            <person name="Nazareth L.V."/>
            <person name="Okwuonu G."/>
            <person name="Santibanez J."/>
            <person name="Warren W.C."/>
            <person name="Mardis E.R."/>
            <person name="Weinstock G.M."/>
            <person name="Wilson R.K."/>
            <person name="Delehaunty K."/>
            <person name="Dooling D."/>
            <person name="Fronik C."/>
            <person name="Fulton L."/>
            <person name="Fulton B."/>
            <person name="Graves T."/>
            <person name="Minx P."/>
            <person name="Sodergren E."/>
            <person name="Birney E."/>
            <person name="Margulies E.H."/>
            <person name="Herrero J."/>
            <person name="Green E.D."/>
            <person name="Haussler D."/>
            <person name="Siepel A."/>
            <person name="Goldman N."/>
            <person name="Pollard K.S."/>
            <person name="Pedersen J.S."/>
            <person name="Lander E.S."/>
            <person name="Kellis M."/>
        </authorList>
    </citation>
    <scope>NUCLEOTIDE SEQUENCE [LARGE SCALE GENOMIC DNA]</scope>
</reference>
<dbReference type="InParanoid" id="G1Q4T7"/>
<evidence type="ECO:0000256" key="5">
    <source>
        <dbReference type="ARBA" id="ARBA00004629"/>
    </source>
</evidence>
<dbReference type="GO" id="GO:0016477">
    <property type="term" value="P:cell migration"/>
    <property type="evidence" value="ECO:0007669"/>
    <property type="project" value="TreeGrafter"/>
</dbReference>
<reference evidence="24" key="3">
    <citation type="submission" date="2025-09" db="UniProtKB">
        <authorList>
            <consortium name="Ensembl"/>
        </authorList>
    </citation>
    <scope>IDENTIFICATION</scope>
</reference>
<evidence type="ECO:0000256" key="18">
    <source>
        <dbReference type="ARBA" id="ARBA00023306"/>
    </source>
</evidence>
<evidence type="ECO:0000256" key="2">
    <source>
        <dbReference type="ARBA" id="ARBA00004186"/>
    </source>
</evidence>
<dbReference type="AlphaFoldDB" id="G1Q4T7"/>
<dbReference type="GO" id="GO:0000776">
    <property type="term" value="C:kinetochore"/>
    <property type="evidence" value="ECO:0007669"/>
    <property type="project" value="UniProtKB-KW"/>
</dbReference>
<evidence type="ECO:0000256" key="1">
    <source>
        <dbReference type="ARBA" id="ARBA00004156"/>
    </source>
</evidence>
<evidence type="ECO:0000256" key="4">
    <source>
        <dbReference type="ARBA" id="ARBA00004626"/>
    </source>
</evidence>
<evidence type="ECO:0000256" key="22">
    <source>
        <dbReference type="SAM" id="MobiDB-lite"/>
    </source>
</evidence>
<dbReference type="eggNOG" id="KOG1853">
    <property type="taxonomic scope" value="Eukaryota"/>
</dbReference>
<dbReference type="GO" id="GO:0007100">
    <property type="term" value="P:mitotic centrosome separation"/>
    <property type="evidence" value="ECO:0007669"/>
    <property type="project" value="TreeGrafter"/>
</dbReference>
<dbReference type="Gene3D" id="6.10.250.1080">
    <property type="match status" value="1"/>
</dbReference>
<dbReference type="GO" id="GO:0005874">
    <property type="term" value="C:microtubule"/>
    <property type="evidence" value="ECO:0007669"/>
    <property type="project" value="UniProtKB-KW"/>
</dbReference>
<dbReference type="GO" id="GO:0032154">
    <property type="term" value="C:cleavage furrow"/>
    <property type="evidence" value="ECO:0007669"/>
    <property type="project" value="UniProtKB-SubCell"/>
</dbReference>
<dbReference type="GO" id="GO:0007020">
    <property type="term" value="P:microtubule nucleation"/>
    <property type="evidence" value="ECO:0007669"/>
    <property type="project" value="TreeGrafter"/>
</dbReference>
<evidence type="ECO:0000256" key="13">
    <source>
        <dbReference type="ARBA" id="ARBA00022838"/>
    </source>
</evidence>
<dbReference type="Pfam" id="PF04880">
    <property type="entry name" value="NUDE_C"/>
    <property type="match status" value="1"/>
</dbReference>
<dbReference type="GO" id="GO:0005871">
    <property type="term" value="C:kinesin complex"/>
    <property type="evidence" value="ECO:0007669"/>
    <property type="project" value="TreeGrafter"/>
</dbReference>
<protein>
    <recommendedName>
        <fullName evidence="23">NUDE domain-containing protein</fullName>
    </recommendedName>
</protein>
<keyword evidence="14" id="KW-0524">Neurogenesis</keyword>
<dbReference type="GO" id="GO:0000132">
    <property type="term" value="P:establishment of mitotic spindle orientation"/>
    <property type="evidence" value="ECO:0007669"/>
    <property type="project" value="TreeGrafter"/>
</dbReference>
<keyword evidence="19" id="KW-0137">Centromere</keyword>
<dbReference type="STRING" id="59463.ENSMLUP00000018720"/>
<evidence type="ECO:0000313" key="25">
    <source>
        <dbReference type="Proteomes" id="UP000001074"/>
    </source>
</evidence>
<accession>G1Q4T7</accession>
<keyword evidence="20" id="KW-0968">Cytoplasmic vesicle</keyword>
<dbReference type="PANTHER" id="PTHR10921">
    <property type="entry name" value="NUCLEAR DISTRIBUTION PROTEIN NUDE HOMOLOG 1"/>
    <property type="match status" value="1"/>
</dbReference>
<dbReference type="GO" id="GO:0047496">
    <property type="term" value="P:vesicle transport along microtubule"/>
    <property type="evidence" value="ECO:0007669"/>
    <property type="project" value="TreeGrafter"/>
</dbReference>
<evidence type="ECO:0000259" key="23">
    <source>
        <dbReference type="Pfam" id="PF04880"/>
    </source>
</evidence>
<keyword evidence="7" id="KW-0158">Chromosome</keyword>
<feature type="region of interest" description="Disordered" evidence="22">
    <location>
        <begin position="259"/>
        <end position="284"/>
    </location>
</feature>
<keyword evidence="16" id="KW-0472">Membrane</keyword>
<evidence type="ECO:0000313" key="24">
    <source>
        <dbReference type="Ensembl" id="ENSMLUP00000018720.1"/>
    </source>
</evidence>
<evidence type="ECO:0000256" key="19">
    <source>
        <dbReference type="ARBA" id="ARBA00023328"/>
    </source>
</evidence>
<keyword evidence="10" id="KW-0132">Cell division</keyword>
<dbReference type="GO" id="GO:0051642">
    <property type="term" value="P:centrosome localization"/>
    <property type="evidence" value="ECO:0007669"/>
    <property type="project" value="TreeGrafter"/>
</dbReference>
<proteinExistence type="inferred from homology"/>
<evidence type="ECO:0000256" key="15">
    <source>
        <dbReference type="ARBA" id="ARBA00023054"/>
    </source>
</evidence>
<feature type="coiled-coil region" evidence="21">
    <location>
        <begin position="43"/>
        <end position="123"/>
    </location>
</feature>
<keyword evidence="12" id="KW-0498">Mitosis</keyword>
<evidence type="ECO:0000256" key="11">
    <source>
        <dbReference type="ARBA" id="ARBA00022701"/>
    </source>
</evidence>
<name>G1Q4T7_MYOLU</name>
<keyword evidence="8" id="KW-0963">Cytoplasm</keyword>
<dbReference type="GO" id="GO:0051301">
    <property type="term" value="P:cell division"/>
    <property type="evidence" value="ECO:0007669"/>
    <property type="project" value="UniProtKB-KW"/>
</dbReference>
<dbReference type="EMBL" id="AAPE02039871">
    <property type="status" value="NOT_ANNOTATED_CDS"/>
    <property type="molecule type" value="Genomic_DNA"/>
</dbReference>
<sequence length="322" mass="35686">IEIHGKTFSSEEEEADYWKDLTMTYKENTRGALRIPGGKLRYEAELEMQLQQIETSNRDLLSENNHLHMELETTKEESETQHSEGYWQISALENDLAQTKAIKDQLQKCIQELEQANGVLERVKWATILSLEELEQHLNQTIERNASPESELDKKNLLESVQQLKEEARDLQQELAVQQKLKGQTAVQAIGLVLSIPMVHRGPSSNSGTFRCGLDDSMGGTPMPVTWISALHIMADLLWKVGALESHLAGTSCIQVNSPQTKQVARPHGGGARTEMALTDPSSTSMPLGDKALAKCLEYGKVLSNLSSPLLTSAQGGVKMLL</sequence>
<evidence type="ECO:0000256" key="14">
    <source>
        <dbReference type="ARBA" id="ARBA00022902"/>
    </source>
</evidence>
<evidence type="ECO:0000256" key="6">
    <source>
        <dbReference type="ARBA" id="ARBA00007429"/>
    </source>
</evidence>
<evidence type="ECO:0000256" key="9">
    <source>
        <dbReference type="ARBA" id="ARBA00022553"/>
    </source>
</evidence>
<organism evidence="24 25">
    <name type="scientific">Myotis lucifugus</name>
    <name type="common">Little brown bat</name>
    <dbReference type="NCBI Taxonomy" id="59463"/>
    <lineage>
        <taxon>Eukaryota</taxon>
        <taxon>Metazoa</taxon>
        <taxon>Chordata</taxon>
        <taxon>Craniata</taxon>
        <taxon>Vertebrata</taxon>
        <taxon>Euteleostomi</taxon>
        <taxon>Mammalia</taxon>
        <taxon>Eutheria</taxon>
        <taxon>Laurasiatheria</taxon>
        <taxon>Chiroptera</taxon>
        <taxon>Yangochiroptera</taxon>
        <taxon>Vespertilionidae</taxon>
        <taxon>Myotis</taxon>
    </lineage>
</organism>
<dbReference type="InterPro" id="IPR006964">
    <property type="entry name" value="NUDE_dom"/>
</dbReference>
<dbReference type="PANTHER" id="PTHR10921:SF2">
    <property type="entry name" value="NUCLEAR DISTRIBUTION PROTEIN NUDE HOMOLOG 1"/>
    <property type="match status" value="1"/>
</dbReference>
<dbReference type="GO" id="GO:0005813">
    <property type="term" value="C:centrosome"/>
    <property type="evidence" value="ECO:0007669"/>
    <property type="project" value="UniProtKB-SubCell"/>
</dbReference>
<dbReference type="GO" id="GO:0007399">
    <property type="term" value="P:nervous system development"/>
    <property type="evidence" value="ECO:0007669"/>
    <property type="project" value="UniProtKB-KW"/>
</dbReference>
<keyword evidence="18" id="KW-0131">Cell cycle</keyword>
<dbReference type="GO" id="GO:0030659">
    <property type="term" value="C:cytoplasmic vesicle membrane"/>
    <property type="evidence" value="ECO:0007669"/>
    <property type="project" value="UniProtKB-SubCell"/>
</dbReference>
<evidence type="ECO:0000256" key="17">
    <source>
        <dbReference type="ARBA" id="ARBA00023212"/>
    </source>
</evidence>
<keyword evidence="17" id="KW-0206">Cytoskeleton</keyword>
<evidence type="ECO:0000256" key="3">
    <source>
        <dbReference type="ARBA" id="ARBA00004300"/>
    </source>
</evidence>